<dbReference type="GO" id="GO:0006952">
    <property type="term" value="P:defense response"/>
    <property type="evidence" value="ECO:0007669"/>
    <property type="project" value="InterPro"/>
</dbReference>
<dbReference type="GeneTree" id="ENSGT00960000190579"/>
<feature type="domain" description="Beta-defensin-like" evidence="1">
    <location>
        <begin position="63"/>
        <end position="99"/>
    </location>
</feature>
<accession>A0A670HNI9</accession>
<sequence>MASFWNLEQEPTHNATFCCRSHSISNLLTAVLRAGETTFLLFKSSFPFSFFIVIGRAGYPADDTMECRLARGFCKYGQCPPRTEHTGGTCQDGRLLCCKR</sequence>
<dbReference type="GO" id="GO:0005576">
    <property type="term" value="C:extracellular region"/>
    <property type="evidence" value="ECO:0007669"/>
    <property type="project" value="InterPro"/>
</dbReference>
<name>A0A670HNI9_PODMU</name>
<reference evidence="2" key="3">
    <citation type="submission" date="2025-09" db="UniProtKB">
        <authorList>
            <consortium name="Ensembl"/>
        </authorList>
    </citation>
    <scope>IDENTIFICATION</scope>
</reference>
<evidence type="ECO:0000259" key="1">
    <source>
        <dbReference type="Pfam" id="PF00711"/>
    </source>
</evidence>
<keyword evidence="3" id="KW-1185">Reference proteome</keyword>
<dbReference type="SUPFAM" id="SSF57392">
    <property type="entry name" value="Defensin-like"/>
    <property type="match status" value="1"/>
</dbReference>
<protein>
    <recommendedName>
        <fullName evidence="1">Beta-defensin-like domain-containing protein</fullName>
    </recommendedName>
</protein>
<organism evidence="2 3">
    <name type="scientific">Podarcis muralis</name>
    <name type="common">Wall lizard</name>
    <name type="synonym">Lacerta muralis</name>
    <dbReference type="NCBI Taxonomy" id="64176"/>
    <lineage>
        <taxon>Eukaryota</taxon>
        <taxon>Metazoa</taxon>
        <taxon>Chordata</taxon>
        <taxon>Craniata</taxon>
        <taxon>Vertebrata</taxon>
        <taxon>Euteleostomi</taxon>
        <taxon>Lepidosauria</taxon>
        <taxon>Squamata</taxon>
        <taxon>Bifurcata</taxon>
        <taxon>Unidentata</taxon>
        <taxon>Episquamata</taxon>
        <taxon>Laterata</taxon>
        <taxon>Lacertibaenia</taxon>
        <taxon>Lacertidae</taxon>
        <taxon>Podarcis</taxon>
    </lineage>
</organism>
<dbReference type="AlphaFoldDB" id="A0A670HNI9"/>
<proteinExistence type="predicted"/>
<dbReference type="InterPro" id="IPR001855">
    <property type="entry name" value="Defensin_beta-like"/>
</dbReference>
<evidence type="ECO:0000313" key="2">
    <source>
        <dbReference type="Ensembl" id="ENSPMRP00000000567.1"/>
    </source>
</evidence>
<dbReference type="Proteomes" id="UP000472272">
    <property type="component" value="Chromosome 3"/>
</dbReference>
<dbReference type="Pfam" id="PF00711">
    <property type="entry name" value="Defensin_beta"/>
    <property type="match status" value="1"/>
</dbReference>
<reference evidence="2" key="2">
    <citation type="submission" date="2025-08" db="UniProtKB">
        <authorList>
            <consortium name="Ensembl"/>
        </authorList>
    </citation>
    <scope>IDENTIFICATION</scope>
</reference>
<evidence type="ECO:0000313" key="3">
    <source>
        <dbReference type="Proteomes" id="UP000472272"/>
    </source>
</evidence>
<dbReference type="Ensembl" id="ENSPMRT00000000595.1">
    <property type="protein sequence ID" value="ENSPMRP00000000567.1"/>
    <property type="gene ID" value="ENSPMRG00000000425.1"/>
</dbReference>
<reference evidence="2 3" key="1">
    <citation type="journal article" date="2019" name="Proc. Natl. Acad. Sci. U.S.A.">
        <title>Regulatory changes in pterin and carotenoid genes underlie balanced color polymorphisms in the wall lizard.</title>
        <authorList>
            <person name="Andrade P."/>
            <person name="Pinho C."/>
            <person name="Perez I de Lanuza G."/>
            <person name="Afonso S."/>
            <person name="Brejcha J."/>
            <person name="Rubin C.J."/>
            <person name="Wallerman O."/>
            <person name="Pereira P."/>
            <person name="Sabatino S.J."/>
            <person name="Bellati A."/>
            <person name="Pellitteri-Rosa D."/>
            <person name="Bosakova Z."/>
            <person name="Bunikis I."/>
            <person name="Carretero M.A."/>
            <person name="Feiner N."/>
            <person name="Marsik P."/>
            <person name="Pauperio F."/>
            <person name="Salvi D."/>
            <person name="Soler L."/>
            <person name="While G.M."/>
            <person name="Uller T."/>
            <person name="Font E."/>
            <person name="Andersson L."/>
            <person name="Carneiro M."/>
        </authorList>
    </citation>
    <scope>NUCLEOTIDE SEQUENCE</scope>
</reference>